<keyword evidence="1" id="KW-0472">Membrane</keyword>
<reference evidence="3" key="1">
    <citation type="submission" date="2016-01" db="EMBL/GenBank/DDBJ databases">
        <title>Draft genome sequence of Thermodesulfovibrio aggregans strain TGE-P1.</title>
        <authorList>
            <person name="Sekiguchi Y."/>
            <person name="Ohashi A."/>
            <person name="Matsuura N."/>
            <person name="Tourlousse M.D."/>
        </authorList>
    </citation>
    <scope>NUCLEOTIDE SEQUENCE [LARGE SCALE GENOMIC DNA]</scope>
    <source>
        <strain evidence="3">TGE-P1</strain>
    </source>
</reference>
<accession>A0A0U9HSI2</accession>
<evidence type="ECO:0000313" key="3">
    <source>
        <dbReference type="Proteomes" id="UP000054976"/>
    </source>
</evidence>
<feature type="transmembrane region" description="Helical" evidence="1">
    <location>
        <begin position="32"/>
        <end position="48"/>
    </location>
</feature>
<keyword evidence="1" id="KW-0812">Transmembrane</keyword>
<proteinExistence type="predicted"/>
<keyword evidence="1" id="KW-1133">Transmembrane helix</keyword>
<evidence type="ECO:0000313" key="2">
    <source>
        <dbReference type="EMBL" id="GAQ94698.1"/>
    </source>
</evidence>
<dbReference type="AlphaFoldDB" id="A0A0U9HSI2"/>
<feature type="transmembrane region" description="Helical" evidence="1">
    <location>
        <begin position="85"/>
        <end position="101"/>
    </location>
</feature>
<dbReference type="STRING" id="86166.TAGGR_1883"/>
<organism evidence="2 3">
    <name type="scientific">Thermodesulfovibrio aggregans</name>
    <dbReference type="NCBI Taxonomy" id="86166"/>
    <lineage>
        <taxon>Bacteria</taxon>
        <taxon>Pseudomonadati</taxon>
        <taxon>Nitrospirota</taxon>
        <taxon>Thermodesulfovibrionia</taxon>
        <taxon>Thermodesulfovibrionales</taxon>
        <taxon>Thermodesulfovibrionaceae</taxon>
        <taxon>Thermodesulfovibrio</taxon>
    </lineage>
</organism>
<feature type="transmembrane region" description="Helical" evidence="1">
    <location>
        <begin position="55"/>
        <end position="73"/>
    </location>
</feature>
<dbReference type="OrthoDB" id="1123412at2"/>
<comment type="caution">
    <text evidence="2">The sequence shown here is derived from an EMBL/GenBank/DDBJ whole genome shotgun (WGS) entry which is preliminary data.</text>
</comment>
<keyword evidence="3" id="KW-1185">Reference proteome</keyword>
<dbReference type="Proteomes" id="UP000054976">
    <property type="component" value="Unassembled WGS sequence"/>
</dbReference>
<name>A0A0U9HSI2_9BACT</name>
<gene>
    <name evidence="2" type="ORF">TAGGR_1883</name>
</gene>
<dbReference type="RefSeq" id="WP_059176128.1">
    <property type="nucleotide sequence ID" value="NZ_BCNO01000001.1"/>
</dbReference>
<protein>
    <submittedName>
        <fullName evidence="2">Uncharacterized protein</fullName>
    </submittedName>
</protein>
<sequence>MSKTFKIFFLILIALILWTALAFVDAGAIGIGIILSVFAFIDIITGKFKENEKIIWIVVVLIAITIGMLGILLKKPAEDNNSMNFLFGLIAVILSLSYFLVGRRGKLK</sequence>
<dbReference type="EMBL" id="BCNO01000001">
    <property type="protein sequence ID" value="GAQ94698.1"/>
    <property type="molecule type" value="Genomic_DNA"/>
</dbReference>
<evidence type="ECO:0000256" key="1">
    <source>
        <dbReference type="SAM" id="Phobius"/>
    </source>
</evidence>